<evidence type="ECO:0000313" key="9">
    <source>
        <dbReference type="EMBL" id="SDC22510.1"/>
    </source>
</evidence>
<dbReference type="CDD" id="cd08279">
    <property type="entry name" value="Zn_ADH_class_III"/>
    <property type="match status" value="1"/>
</dbReference>
<dbReference type="OrthoDB" id="3265141at2"/>
<dbReference type="GO" id="GO:0008270">
    <property type="term" value="F:zinc ion binding"/>
    <property type="evidence" value="ECO:0007669"/>
    <property type="project" value="InterPro"/>
</dbReference>
<keyword evidence="10" id="KW-1185">Reference proteome</keyword>
<name>A0A1G6JUU1_9ACTN</name>
<reference evidence="10" key="1">
    <citation type="submission" date="2016-10" db="EMBL/GenBank/DDBJ databases">
        <authorList>
            <person name="Varghese N."/>
            <person name="Submissions S."/>
        </authorList>
    </citation>
    <scope>NUCLEOTIDE SEQUENCE [LARGE SCALE GENOMIC DNA]</scope>
    <source>
        <strain evidence="10">DSM 45421</strain>
    </source>
</reference>
<dbReference type="PANTHER" id="PTHR43880">
    <property type="entry name" value="ALCOHOL DEHYDROGENASE"/>
    <property type="match status" value="1"/>
</dbReference>
<dbReference type="GO" id="GO:0051903">
    <property type="term" value="F:S-(hydroxymethyl)glutathione dehydrogenase [NAD(P)+] activity"/>
    <property type="evidence" value="ECO:0007669"/>
    <property type="project" value="TreeGrafter"/>
</dbReference>
<dbReference type="Pfam" id="PF00107">
    <property type="entry name" value="ADH_zinc_N"/>
    <property type="match status" value="1"/>
</dbReference>
<dbReference type="InterPro" id="IPR013149">
    <property type="entry name" value="ADH-like_C"/>
</dbReference>
<evidence type="ECO:0000256" key="4">
    <source>
        <dbReference type="ARBA" id="ARBA00023002"/>
    </source>
</evidence>
<evidence type="ECO:0000259" key="7">
    <source>
        <dbReference type="Pfam" id="PF00107"/>
    </source>
</evidence>
<evidence type="ECO:0000259" key="8">
    <source>
        <dbReference type="Pfam" id="PF08240"/>
    </source>
</evidence>
<dbReference type="RefSeq" id="WP_091363605.1">
    <property type="nucleotide sequence ID" value="NZ_FMZF01000001.1"/>
</dbReference>
<evidence type="ECO:0000256" key="3">
    <source>
        <dbReference type="ARBA" id="ARBA00022833"/>
    </source>
</evidence>
<proteinExistence type="inferred from homology"/>
<dbReference type="PANTHER" id="PTHR43880:SF12">
    <property type="entry name" value="ALCOHOL DEHYDROGENASE CLASS-3"/>
    <property type="match status" value="1"/>
</dbReference>
<dbReference type="Gene3D" id="3.90.180.10">
    <property type="entry name" value="Medium-chain alcohol dehydrogenases, catalytic domain"/>
    <property type="match status" value="1"/>
</dbReference>
<evidence type="ECO:0000313" key="10">
    <source>
        <dbReference type="Proteomes" id="UP000199416"/>
    </source>
</evidence>
<dbReference type="SUPFAM" id="SSF51735">
    <property type="entry name" value="NAD(P)-binding Rossmann-fold domains"/>
    <property type="match status" value="1"/>
</dbReference>
<dbReference type="STRING" id="1190417.SAMN05660690_0984"/>
<dbReference type="GO" id="GO:0046294">
    <property type="term" value="P:formaldehyde catabolic process"/>
    <property type="evidence" value="ECO:0007669"/>
    <property type="project" value="TreeGrafter"/>
</dbReference>
<comment type="similarity">
    <text evidence="1 6">Belongs to the zinc-containing alcohol dehydrogenase family.</text>
</comment>
<dbReference type="EMBL" id="FMZF01000001">
    <property type="protein sequence ID" value="SDC22510.1"/>
    <property type="molecule type" value="Genomic_DNA"/>
</dbReference>
<dbReference type="SUPFAM" id="SSF50129">
    <property type="entry name" value="GroES-like"/>
    <property type="match status" value="2"/>
</dbReference>
<accession>A0A1G6JUU1</accession>
<evidence type="ECO:0000256" key="6">
    <source>
        <dbReference type="RuleBase" id="RU361277"/>
    </source>
</evidence>
<feature type="domain" description="Alcohol dehydrogenase-like N-terminal" evidence="8">
    <location>
        <begin position="27"/>
        <end position="154"/>
    </location>
</feature>
<dbReference type="GO" id="GO:0005829">
    <property type="term" value="C:cytosol"/>
    <property type="evidence" value="ECO:0007669"/>
    <property type="project" value="TreeGrafter"/>
</dbReference>
<dbReference type="Gene3D" id="3.40.50.720">
    <property type="entry name" value="NAD(P)-binding Rossmann-like Domain"/>
    <property type="match status" value="1"/>
</dbReference>
<dbReference type="Pfam" id="PF08240">
    <property type="entry name" value="ADH_N"/>
    <property type="match status" value="1"/>
</dbReference>
<dbReference type="InterPro" id="IPR036291">
    <property type="entry name" value="NAD(P)-bd_dom_sf"/>
</dbReference>
<feature type="domain" description="Alcohol dehydrogenase-like C-terminal" evidence="7">
    <location>
        <begin position="196"/>
        <end position="331"/>
    </location>
</feature>
<dbReference type="InterPro" id="IPR023921">
    <property type="entry name" value="ADH_Zn_actinomycetes"/>
</dbReference>
<keyword evidence="2 6" id="KW-0479">Metal-binding</keyword>
<evidence type="ECO:0000256" key="5">
    <source>
        <dbReference type="ARBA" id="ARBA00023027"/>
    </source>
</evidence>
<dbReference type="InterPro" id="IPR002328">
    <property type="entry name" value="ADH_Zn_CS"/>
</dbReference>
<dbReference type="Proteomes" id="UP000199416">
    <property type="component" value="Unassembled WGS sequence"/>
</dbReference>
<dbReference type="NCBIfam" id="TIGR03989">
    <property type="entry name" value="Rxyl_3153"/>
    <property type="match status" value="1"/>
</dbReference>
<keyword evidence="3 6" id="KW-0862">Zinc</keyword>
<evidence type="ECO:0000256" key="1">
    <source>
        <dbReference type="ARBA" id="ARBA00008072"/>
    </source>
</evidence>
<organism evidence="9 10">
    <name type="scientific">Geodermatophilus telluris</name>
    <dbReference type="NCBI Taxonomy" id="1190417"/>
    <lineage>
        <taxon>Bacteria</taxon>
        <taxon>Bacillati</taxon>
        <taxon>Actinomycetota</taxon>
        <taxon>Actinomycetes</taxon>
        <taxon>Geodermatophilales</taxon>
        <taxon>Geodermatophilaceae</taxon>
        <taxon>Geodermatophilus</taxon>
    </lineage>
</organism>
<keyword evidence="4" id="KW-0560">Oxidoreductase</keyword>
<evidence type="ECO:0000256" key="2">
    <source>
        <dbReference type="ARBA" id="ARBA00022723"/>
    </source>
</evidence>
<dbReference type="AlphaFoldDB" id="A0A1G6JUU1"/>
<protein>
    <submittedName>
        <fullName evidence="9">S-(Hydroxymethyl)glutathione dehydrogenase / alcohol dehydrogenase</fullName>
    </submittedName>
</protein>
<dbReference type="PROSITE" id="PS00059">
    <property type="entry name" value="ADH_ZINC"/>
    <property type="match status" value="1"/>
</dbReference>
<sequence>MKTRAAVLRDTGQPFEITELELDEPKAGEVLIRYVAAGLCHSDEHLRHGDIVPQFPIVGGHEGAGIIEKVGPGVTRLQPGDHVVCSFLPVCGHCRWCSTGKSNLCDMGASILVGNLPDGTFRFHDAEGNDYGGMCMLGTFSERAVISENSAVKVDPDLPLDKVVLIGCGVPTGWGSAVHAAATEPGDTIVIYGIGGIGINSVQGAALAGARNVIAVDPLPNKREAAEQLGATHSCETAEEAQELVQELTRGVGADKAIITVGVVDAKVVTDAVNTIRKGGTAVITGLADPTKNNIELSSSLLTLFEKTVKGSLFGSGDPFHDIPKMIELYQSGDLKLDELITKTYTLDQVNEGYEDLVNGKNIRGVIVFDTPPLEGTPA</sequence>
<keyword evidence="5" id="KW-0520">NAD</keyword>
<dbReference type="InterPro" id="IPR011032">
    <property type="entry name" value="GroES-like_sf"/>
</dbReference>
<dbReference type="InterPro" id="IPR013154">
    <property type="entry name" value="ADH-like_N"/>
</dbReference>
<gene>
    <name evidence="9" type="ORF">SAMN05660690_0984</name>
</gene>
<comment type="cofactor">
    <cofactor evidence="6">
        <name>Zn(2+)</name>
        <dbReference type="ChEBI" id="CHEBI:29105"/>
    </cofactor>
</comment>